<name>A0A108II11_9BURK</name>
<reference evidence="9 10" key="1">
    <citation type="submission" date="2015-11" db="EMBL/GenBank/DDBJ databases">
        <title>Expanding the genomic diversity of Burkholderia species for the development of highly accurate diagnostics.</title>
        <authorList>
            <person name="Sahl J."/>
            <person name="Keim P."/>
            <person name="Wagner D."/>
        </authorList>
    </citation>
    <scope>NUCLEOTIDE SEQUENCE [LARGE SCALE GENOMIC DNA]</scope>
    <source>
        <strain evidence="9 10">MSMB1960WGS</strain>
    </source>
</reference>
<evidence type="ECO:0000313" key="9">
    <source>
        <dbReference type="EMBL" id="KWA67453.1"/>
    </source>
</evidence>
<organism evidence="9">
    <name type="scientific">Burkholderia stagnalis</name>
    <dbReference type="NCBI Taxonomy" id="1503054"/>
    <lineage>
        <taxon>Bacteria</taxon>
        <taxon>Pseudomonadati</taxon>
        <taxon>Pseudomonadota</taxon>
        <taxon>Betaproteobacteria</taxon>
        <taxon>Burkholderiales</taxon>
        <taxon>Burkholderiaceae</taxon>
        <taxon>Burkholderia</taxon>
        <taxon>Burkholderia cepacia complex</taxon>
    </lineage>
</organism>
<dbReference type="GO" id="GO:0042626">
    <property type="term" value="F:ATPase-coupled transmembrane transporter activity"/>
    <property type="evidence" value="ECO:0007669"/>
    <property type="project" value="InterPro"/>
</dbReference>
<evidence type="ECO:0000313" key="10">
    <source>
        <dbReference type="Proteomes" id="UP000068603"/>
    </source>
</evidence>
<dbReference type="NCBIfam" id="TIGR01728">
    <property type="entry name" value="SsuA_fam"/>
    <property type="match status" value="1"/>
</dbReference>
<comment type="subcellular location">
    <subcellularLocation>
        <location evidence="1">Periplasm</location>
    </subcellularLocation>
</comment>
<evidence type="ECO:0000256" key="7">
    <source>
        <dbReference type="SAM" id="SignalP"/>
    </source>
</evidence>
<evidence type="ECO:0000256" key="3">
    <source>
        <dbReference type="ARBA" id="ARBA00022448"/>
    </source>
</evidence>
<feature type="signal peptide" evidence="7">
    <location>
        <begin position="1"/>
        <end position="20"/>
    </location>
</feature>
<dbReference type="RefSeq" id="WP_060150011.1">
    <property type="nucleotide sequence ID" value="NZ_LPGD01000093.1"/>
</dbReference>
<feature type="domain" description="Solute-binding protein family 3/N-terminal" evidence="8">
    <location>
        <begin position="25"/>
        <end position="238"/>
    </location>
</feature>
<dbReference type="EMBL" id="LPHB01000012">
    <property type="protein sequence ID" value="KWA67453.1"/>
    <property type="molecule type" value="Genomic_DNA"/>
</dbReference>
<dbReference type="PANTHER" id="PTHR30024">
    <property type="entry name" value="ALIPHATIC SULFONATES-BINDING PROTEIN-RELATED"/>
    <property type="match status" value="1"/>
</dbReference>
<accession>A0A108II11</accession>
<dbReference type="SMART" id="SM00062">
    <property type="entry name" value="PBPb"/>
    <property type="match status" value="1"/>
</dbReference>
<dbReference type="STRING" id="1503054.WT74_26550"/>
<dbReference type="InterPro" id="IPR001638">
    <property type="entry name" value="Solute-binding_3/MltF_N"/>
</dbReference>
<evidence type="ECO:0000256" key="5">
    <source>
        <dbReference type="ARBA" id="ARBA00055538"/>
    </source>
</evidence>
<dbReference type="GO" id="GO:0016020">
    <property type="term" value="C:membrane"/>
    <property type="evidence" value="ECO:0007669"/>
    <property type="project" value="InterPro"/>
</dbReference>
<keyword evidence="3" id="KW-0813">Transport</keyword>
<comment type="function">
    <text evidence="5">Part of a binding-protein-dependent transport system for aliphatic sulfonates. Putative binding protein.</text>
</comment>
<gene>
    <name evidence="9" type="ORF">WT44_03215</name>
</gene>
<dbReference type="Gene3D" id="3.40.190.10">
    <property type="entry name" value="Periplasmic binding protein-like II"/>
    <property type="match status" value="2"/>
</dbReference>
<dbReference type="PANTHER" id="PTHR30024:SF48">
    <property type="entry name" value="ABC TRANSPORTER SUBSTRATE-BINDING PROTEIN"/>
    <property type="match status" value="1"/>
</dbReference>
<dbReference type="Pfam" id="PF09084">
    <property type="entry name" value="NMT1"/>
    <property type="match status" value="1"/>
</dbReference>
<dbReference type="SUPFAM" id="SSF53850">
    <property type="entry name" value="Periplasmic binding protein-like II"/>
    <property type="match status" value="1"/>
</dbReference>
<dbReference type="Proteomes" id="UP000068603">
    <property type="component" value="Unassembled WGS sequence"/>
</dbReference>
<dbReference type="CDD" id="cd13558">
    <property type="entry name" value="PBP2_SsuA_like_2"/>
    <property type="match status" value="1"/>
</dbReference>
<evidence type="ECO:0000256" key="6">
    <source>
        <dbReference type="ARBA" id="ARBA00070228"/>
    </source>
</evidence>
<keyword evidence="4 7" id="KW-0732">Signal</keyword>
<dbReference type="InterPro" id="IPR015168">
    <property type="entry name" value="SsuA/THI5"/>
</dbReference>
<dbReference type="GO" id="GO:0042597">
    <property type="term" value="C:periplasmic space"/>
    <property type="evidence" value="ECO:0007669"/>
    <property type="project" value="UniProtKB-SubCell"/>
</dbReference>
<evidence type="ECO:0000256" key="2">
    <source>
        <dbReference type="ARBA" id="ARBA00010742"/>
    </source>
</evidence>
<evidence type="ECO:0000259" key="8">
    <source>
        <dbReference type="SMART" id="SM00062"/>
    </source>
</evidence>
<proteinExistence type="inferred from homology"/>
<dbReference type="InterPro" id="IPR010067">
    <property type="entry name" value="ABC_SsuA_sub-bd"/>
</dbReference>
<evidence type="ECO:0000256" key="4">
    <source>
        <dbReference type="ARBA" id="ARBA00022729"/>
    </source>
</evidence>
<sequence>MLSRIVTALVLALAAQPGIAKDTVTLRVGEQNYFNIQASMEASGVLEGLPYTIEWKHFQAAAPVAESLNGNAIDVGFLGDSPLLTLAARGAPVKVVAVSRQNLDGVAILVPKNSPVRTVADLRGKTIAVWRGAWSQQLVLRALERAGLRADAVKYAYLMPIDATNALANGSVDAVSLWEPFVSTLALRQGARPIATAQGLMPALSFVAANEQAAAGKRAEISDFLRRVVAARQWVDSHPREYADLWAKRAKLEPDVAYRWLNDAHQRVGPVDDAAAKDAQNTADFLHKAGVIPAPYDTAKLLDRTYAGAFAAPAQKAAAR</sequence>
<dbReference type="AlphaFoldDB" id="A0A108II11"/>
<comment type="similarity">
    <text evidence="2">Belongs to the bacterial solute-binding protein SsuA/TauA family.</text>
</comment>
<feature type="chain" id="PRO_5007130423" description="Putative aliphatic sulfonates-binding protein" evidence="7">
    <location>
        <begin position="21"/>
        <end position="320"/>
    </location>
</feature>
<dbReference type="FunFam" id="3.40.190.10:FF:000050">
    <property type="entry name" value="Sulfonate ABC transporter substrate-binding protein"/>
    <property type="match status" value="1"/>
</dbReference>
<protein>
    <recommendedName>
        <fullName evidence="6">Putative aliphatic sulfonates-binding protein</fullName>
    </recommendedName>
</protein>
<comment type="caution">
    <text evidence="9">The sequence shown here is derived from an EMBL/GenBank/DDBJ whole genome shotgun (WGS) entry which is preliminary data.</text>
</comment>
<evidence type="ECO:0000256" key="1">
    <source>
        <dbReference type="ARBA" id="ARBA00004418"/>
    </source>
</evidence>